<dbReference type="AlphaFoldDB" id="W9YVF1"/>
<keyword evidence="1" id="KW-1133">Transmembrane helix</keyword>
<organism evidence="3 4">
    <name type="scientific">Capronia epimyces CBS 606.96</name>
    <dbReference type="NCBI Taxonomy" id="1182542"/>
    <lineage>
        <taxon>Eukaryota</taxon>
        <taxon>Fungi</taxon>
        <taxon>Dikarya</taxon>
        <taxon>Ascomycota</taxon>
        <taxon>Pezizomycotina</taxon>
        <taxon>Eurotiomycetes</taxon>
        <taxon>Chaetothyriomycetidae</taxon>
        <taxon>Chaetothyriales</taxon>
        <taxon>Herpotrichiellaceae</taxon>
        <taxon>Capronia</taxon>
    </lineage>
</organism>
<evidence type="ECO:0000313" key="3">
    <source>
        <dbReference type="EMBL" id="EXJ93251.1"/>
    </source>
</evidence>
<feature type="signal peptide" evidence="2">
    <location>
        <begin position="1"/>
        <end position="27"/>
    </location>
</feature>
<dbReference type="eggNOG" id="ENOG502RED7">
    <property type="taxonomic scope" value="Eukaryota"/>
</dbReference>
<sequence>MVIDPRPTPSTNPLLWWLIVLVQSAMGPLQQYDCISRGQFQENILPMDIDVRTRVEAVQLYAKVLILNRAFRKWGPPNRDWILEVGNDLNMVDTMWLNEDTDQRPPEERDSRTCDSKAWLEMLDRLEVYSVKYLGGEDETVLAKALKLLQSVLPVKLVSLSVTYSAYLILPTLCGLFYIALYMLTSSVATYVESGDGLDRPDWFWCF</sequence>
<dbReference type="EMBL" id="AMGY01000001">
    <property type="protein sequence ID" value="EXJ93251.1"/>
    <property type="molecule type" value="Genomic_DNA"/>
</dbReference>
<comment type="caution">
    <text evidence="3">The sequence shown here is derived from an EMBL/GenBank/DDBJ whole genome shotgun (WGS) entry which is preliminary data.</text>
</comment>
<dbReference type="HOGENOM" id="CLU_1326225_0_0_1"/>
<dbReference type="GeneID" id="19165941"/>
<keyword evidence="1" id="KW-0812">Transmembrane</keyword>
<feature type="transmembrane region" description="Helical" evidence="1">
    <location>
        <begin position="164"/>
        <end position="184"/>
    </location>
</feature>
<evidence type="ECO:0000256" key="1">
    <source>
        <dbReference type="SAM" id="Phobius"/>
    </source>
</evidence>
<dbReference type="Proteomes" id="UP000019478">
    <property type="component" value="Unassembled WGS sequence"/>
</dbReference>
<accession>W9YVF1</accession>
<dbReference type="RefSeq" id="XP_007730141.1">
    <property type="nucleotide sequence ID" value="XM_007731951.1"/>
</dbReference>
<feature type="chain" id="PRO_5004933944" evidence="2">
    <location>
        <begin position="28"/>
        <end position="207"/>
    </location>
</feature>
<keyword evidence="4" id="KW-1185">Reference proteome</keyword>
<proteinExistence type="predicted"/>
<gene>
    <name evidence="3" type="ORF">A1O3_01808</name>
</gene>
<evidence type="ECO:0000313" key="4">
    <source>
        <dbReference type="Proteomes" id="UP000019478"/>
    </source>
</evidence>
<protein>
    <submittedName>
        <fullName evidence="3">Uncharacterized protein</fullName>
    </submittedName>
</protein>
<evidence type="ECO:0000256" key="2">
    <source>
        <dbReference type="SAM" id="SignalP"/>
    </source>
</evidence>
<name>W9YVF1_9EURO</name>
<keyword evidence="2" id="KW-0732">Signal</keyword>
<reference evidence="3 4" key="1">
    <citation type="submission" date="2013-03" db="EMBL/GenBank/DDBJ databases">
        <title>The Genome Sequence of Capronia epimyces CBS 606.96.</title>
        <authorList>
            <consortium name="The Broad Institute Genomics Platform"/>
            <person name="Cuomo C."/>
            <person name="de Hoog S."/>
            <person name="Gorbushina A."/>
            <person name="Walker B."/>
            <person name="Young S.K."/>
            <person name="Zeng Q."/>
            <person name="Gargeya S."/>
            <person name="Fitzgerald M."/>
            <person name="Haas B."/>
            <person name="Abouelleil A."/>
            <person name="Allen A.W."/>
            <person name="Alvarado L."/>
            <person name="Arachchi H.M."/>
            <person name="Berlin A.M."/>
            <person name="Chapman S.B."/>
            <person name="Gainer-Dewar J."/>
            <person name="Goldberg J."/>
            <person name="Griggs A."/>
            <person name="Gujja S."/>
            <person name="Hansen M."/>
            <person name="Howarth C."/>
            <person name="Imamovic A."/>
            <person name="Ireland A."/>
            <person name="Larimer J."/>
            <person name="McCowan C."/>
            <person name="Murphy C."/>
            <person name="Pearson M."/>
            <person name="Poon T.W."/>
            <person name="Priest M."/>
            <person name="Roberts A."/>
            <person name="Saif S."/>
            <person name="Shea T."/>
            <person name="Sisk P."/>
            <person name="Sykes S."/>
            <person name="Wortman J."/>
            <person name="Nusbaum C."/>
            <person name="Birren B."/>
        </authorList>
    </citation>
    <scope>NUCLEOTIDE SEQUENCE [LARGE SCALE GENOMIC DNA]</scope>
    <source>
        <strain evidence="3 4">CBS 606.96</strain>
    </source>
</reference>
<keyword evidence="1" id="KW-0472">Membrane</keyword>
<dbReference type="OrthoDB" id="4468869at2759"/>